<proteinExistence type="predicted"/>
<accession>A0ABD2NAB5</accession>
<dbReference type="Proteomes" id="UP001516400">
    <property type="component" value="Unassembled WGS sequence"/>
</dbReference>
<comment type="caution">
    <text evidence="1">The sequence shown here is derived from an EMBL/GenBank/DDBJ whole genome shotgun (WGS) entry which is preliminary data.</text>
</comment>
<keyword evidence="2" id="KW-1185">Reference proteome</keyword>
<organism evidence="1 2">
    <name type="scientific">Cryptolaemus montrouzieri</name>
    <dbReference type="NCBI Taxonomy" id="559131"/>
    <lineage>
        <taxon>Eukaryota</taxon>
        <taxon>Metazoa</taxon>
        <taxon>Ecdysozoa</taxon>
        <taxon>Arthropoda</taxon>
        <taxon>Hexapoda</taxon>
        <taxon>Insecta</taxon>
        <taxon>Pterygota</taxon>
        <taxon>Neoptera</taxon>
        <taxon>Endopterygota</taxon>
        <taxon>Coleoptera</taxon>
        <taxon>Polyphaga</taxon>
        <taxon>Cucujiformia</taxon>
        <taxon>Coccinelloidea</taxon>
        <taxon>Coccinellidae</taxon>
        <taxon>Scymninae</taxon>
        <taxon>Scymnini</taxon>
        <taxon>Cryptolaemus</taxon>
    </lineage>
</organism>
<name>A0ABD2NAB5_9CUCU</name>
<gene>
    <name evidence="1" type="ORF">HHI36_020234</name>
</gene>
<dbReference type="EMBL" id="JABFTP020000083">
    <property type="protein sequence ID" value="KAL3275474.1"/>
    <property type="molecule type" value="Genomic_DNA"/>
</dbReference>
<sequence>MFDGMRNDMFLMDLPTETATYANLNNMTFGPGDTQLQQFILTTPVEVLQHIATQNAPETFPISSPPQHRQMILHQIVKDIEPEIHQFEKNDRKSVLPIFMGLARKLINLMKFKPLHEILGKYLHIPILHGGFSRILAILSGITKLLHQTSGKILKHFLNKAINIHRLFASKCSIQILAEILKSIKNDASTLLEPIIRFPIKLYQLIHEFGGGIYRGLHGIEALISHLILFAKRRISLQSLMDILIQIGATIGKFSINKFKNIIGYVLSILKSIVKNNPISKALWYVIIHFLEKLKKGALIINKLNISSILDSIGNAKLFTIKVLVRLLGQLKHFVSLSKSIAMLFYRMIYFVLSGHGIPFIRSILPSVPLNVDFSLSPEPIIKQIMKRVKHGEFIHSVMTGNIEKLVSSIPIVGNIYNALIQPLKEINAPNTTIAEGLVQHGMINPLISWARYGFGEGGSMPNGNICGMRYSTVDVPLLY</sequence>
<reference evidence="1 2" key="1">
    <citation type="journal article" date="2021" name="BMC Biol.">
        <title>Horizontally acquired antibacterial genes associated with adaptive radiation of ladybird beetles.</title>
        <authorList>
            <person name="Li H.S."/>
            <person name="Tang X.F."/>
            <person name="Huang Y.H."/>
            <person name="Xu Z.Y."/>
            <person name="Chen M.L."/>
            <person name="Du X.Y."/>
            <person name="Qiu B.Y."/>
            <person name="Chen P.T."/>
            <person name="Zhang W."/>
            <person name="Slipinski A."/>
            <person name="Escalona H.E."/>
            <person name="Waterhouse R.M."/>
            <person name="Zwick A."/>
            <person name="Pang H."/>
        </authorList>
    </citation>
    <scope>NUCLEOTIDE SEQUENCE [LARGE SCALE GENOMIC DNA]</scope>
    <source>
        <strain evidence="1">SYSU2018</strain>
    </source>
</reference>
<protein>
    <submittedName>
        <fullName evidence="1">Uncharacterized protein</fullName>
    </submittedName>
</protein>
<evidence type="ECO:0000313" key="2">
    <source>
        <dbReference type="Proteomes" id="UP001516400"/>
    </source>
</evidence>
<dbReference type="AlphaFoldDB" id="A0ABD2NAB5"/>
<evidence type="ECO:0000313" key="1">
    <source>
        <dbReference type="EMBL" id="KAL3275474.1"/>
    </source>
</evidence>